<protein>
    <submittedName>
        <fullName evidence="9">Rab11-interacting protein</fullName>
    </submittedName>
</protein>
<feature type="compositionally biased region" description="Basic and acidic residues" evidence="6">
    <location>
        <begin position="292"/>
        <end position="304"/>
    </location>
</feature>
<dbReference type="Pfam" id="PF00168">
    <property type="entry name" value="C2"/>
    <property type="match status" value="1"/>
</dbReference>
<feature type="compositionally biased region" description="Polar residues" evidence="6">
    <location>
        <begin position="322"/>
        <end position="334"/>
    </location>
</feature>
<dbReference type="AlphaFoldDB" id="A0A0Y0I051"/>
<dbReference type="InterPro" id="IPR037789">
    <property type="entry name" value="FIP_classI"/>
</dbReference>
<evidence type="ECO:0000256" key="6">
    <source>
        <dbReference type="SAM" id="MobiDB-lite"/>
    </source>
</evidence>
<accession>A0A0Y0I051</accession>
<evidence type="ECO:0000313" key="9">
    <source>
        <dbReference type="EMBL" id="AMB26728.1"/>
    </source>
</evidence>
<proteinExistence type="evidence at transcript level"/>
<feature type="compositionally biased region" description="Basic and acidic residues" evidence="6">
    <location>
        <begin position="365"/>
        <end position="378"/>
    </location>
</feature>
<dbReference type="GO" id="GO:0045055">
    <property type="term" value="P:regulated exocytosis"/>
    <property type="evidence" value="ECO:0007669"/>
    <property type="project" value="TreeGrafter"/>
</dbReference>
<evidence type="ECO:0000259" key="7">
    <source>
        <dbReference type="PROSITE" id="PS50004"/>
    </source>
</evidence>
<dbReference type="GO" id="GO:0015031">
    <property type="term" value="P:protein transport"/>
    <property type="evidence" value="ECO:0007669"/>
    <property type="project" value="UniProtKB-KW"/>
</dbReference>
<feature type="region of interest" description="Disordered" evidence="6">
    <location>
        <begin position="292"/>
        <end position="423"/>
    </location>
</feature>
<dbReference type="InterPro" id="IPR035892">
    <property type="entry name" value="C2_domain_sf"/>
</dbReference>
<name>A0A0Y0I051_9MOLL</name>
<comment type="subcellular location">
    <subcellularLocation>
        <location evidence="1">Recycling endosome</location>
    </subcellularLocation>
</comment>
<evidence type="ECO:0000256" key="4">
    <source>
        <dbReference type="ARBA" id="ARBA00022753"/>
    </source>
</evidence>
<dbReference type="GO" id="GO:0055037">
    <property type="term" value="C:recycling endosome"/>
    <property type="evidence" value="ECO:0007669"/>
    <property type="project" value="UniProtKB-SubCell"/>
</dbReference>
<evidence type="ECO:0000256" key="2">
    <source>
        <dbReference type="ARBA" id="ARBA00022448"/>
    </source>
</evidence>
<dbReference type="InterPro" id="IPR000008">
    <property type="entry name" value="C2_dom"/>
</dbReference>
<dbReference type="InterPro" id="IPR037245">
    <property type="entry name" value="FIP-RBD_C_sf"/>
</dbReference>
<dbReference type="SUPFAM" id="SSF49562">
    <property type="entry name" value="C2 domain (Calcium/lipid-binding domain, CaLB)"/>
    <property type="match status" value="1"/>
</dbReference>
<keyword evidence="4" id="KW-0967">Endosome</keyword>
<evidence type="ECO:0000256" key="1">
    <source>
        <dbReference type="ARBA" id="ARBA00004172"/>
    </source>
</evidence>
<reference evidence="9" key="1">
    <citation type="journal article" date="2015" name="Evodevo">
        <title>Posterior eyespots in larval chitons have a molecular identity similar to anterior cerebral eyes in other bilaterians.</title>
        <authorList>
            <person name="Voecking O."/>
            <person name="Kourtesis I."/>
            <person name="Hausen H."/>
        </authorList>
    </citation>
    <scope>NUCLEOTIDE SEQUENCE</scope>
</reference>
<evidence type="ECO:0000256" key="3">
    <source>
        <dbReference type="ARBA" id="ARBA00022553"/>
    </source>
</evidence>
<evidence type="ECO:0000259" key="8">
    <source>
        <dbReference type="PROSITE" id="PS51511"/>
    </source>
</evidence>
<dbReference type="SUPFAM" id="SSF144270">
    <property type="entry name" value="Eferin C-derminal domain-like"/>
    <property type="match status" value="1"/>
</dbReference>
<dbReference type="Gene3D" id="2.60.40.150">
    <property type="entry name" value="C2 domain"/>
    <property type="match status" value="1"/>
</dbReference>
<evidence type="ECO:0000256" key="5">
    <source>
        <dbReference type="ARBA" id="ARBA00022927"/>
    </source>
</evidence>
<keyword evidence="2" id="KW-0813">Transport</keyword>
<dbReference type="PROSITE" id="PS50004">
    <property type="entry name" value="C2"/>
    <property type="match status" value="1"/>
</dbReference>
<feature type="domain" description="C2" evidence="7">
    <location>
        <begin position="1"/>
        <end position="103"/>
    </location>
</feature>
<dbReference type="PROSITE" id="PS51511">
    <property type="entry name" value="FIP_RBD"/>
    <property type="match status" value="1"/>
</dbReference>
<dbReference type="GO" id="GO:0031267">
    <property type="term" value="F:small GTPase binding"/>
    <property type="evidence" value="ECO:0007669"/>
    <property type="project" value="InterPro"/>
</dbReference>
<dbReference type="EMBL" id="KU193718">
    <property type="protein sequence ID" value="AMB26728.1"/>
    <property type="molecule type" value="mRNA"/>
</dbReference>
<keyword evidence="5" id="KW-0653">Protein transport</keyword>
<dbReference type="PANTHER" id="PTHR15746:SF23">
    <property type="entry name" value="RAB11 INTERACTING PROTEIN, ISOFORM A"/>
    <property type="match status" value="1"/>
</dbReference>
<organism evidence="9">
    <name type="scientific">Leptochiton asellus</name>
    <dbReference type="NCBI Taxonomy" id="211853"/>
    <lineage>
        <taxon>Eukaryota</taxon>
        <taxon>Metazoa</taxon>
        <taxon>Spiralia</taxon>
        <taxon>Lophotrochozoa</taxon>
        <taxon>Mollusca</taxon>
        <taxon>Polyplacophora</taxon>
        <taxon>Neoloricata</taxon>
        <taxon>Lepidopleurida</taxon>
        <taxon>Lepidopleuridae</taxon>
        <taxon>Leptochiton</taxon>
    </lineage>
</organism>
<dbReference type="Gene3D" id="1.20.5.2440">
    <property type="match status" value="1"/>
</dbReference>
<feature type="domain" description="FIP-RBD" evidence="8">
    <location>
        <begin position="473"/>
        <end position="535"/>
    </location>
</feature>
<dbReference type="PANTHER" id="PTHR15746">
    <property type="entry name" value="RAB11-RELATED"/>
    <property type="match status" value="1"/>
</dbReference>
<dbReference type="SMART" id="SM00239">
    <property type="entry name" value="C2"/>
    <property type="match status" value="1"/>
</dbReference>
<keyword evidence="3" id="KW-0597">Phosphoprotein</keyword>
<dbReference type="Pfam" id="PF09457">
    <property type="entry name" value="RBD-FIP"/>
    <property type="match status" value="1"/>
</dbReference>
<sequence>MWNPTHVQFTVLRARNLIAKGKSGNNDVFVTIQVGKQKFQTSTIKHAHNPEWFEECDLEIPSLQEDIEVTVYHRSILQDDFLGFCSIPLSDYKVYDRPKSQWVSLGARPKKPDNKYRGEIEMRLTFHVKSMANGGDSFTRKKRPASFRSVASAVGDKLKFIRSSSFRDKPMMSSNGGRTDSLLQRNIHRTLSEPSTKIGAEAQGFITNGHEGTNNNSNMNMLERSPRQREFPAYDETREANSAGEMRLRRTMSTPVYKVSAGRPRIQMGSANIKSEAIDAKLRSMTLTGIREETGEKDHSHEKSPSVNILSTSVPVRPNYLDDSSSPVKMQQPTYAAIVKKTPNEKVNRNSKTSSAEDVSAGFEDYLRNRTRHSESTRGKNSHAHSGSDSDEAGSSSRSGNHKDGSDGSGPTVVRRRSKDKKMQLMRNADVMGRRYTVQGMDFRPRPSMYMYDDMFGGTSCQGEFRRSYTSPHASQTTDLVTMYRSMTKEELTKLVTTYKAQLIRKDQYIKDLEEYIDDLLVRVMENTPRILSKADQRYSHH</sequence>
<dbReference type="InterPro" id="IPR019018">
    <property type="entry name" value="Rab-bd_FIP-RBD"/>
</dbReference>
<feature type="compositionally biased region" description="Polar residues" evidence="6">
    <location>
        <begin position="305"/>
        <end position="314"/>
    </location>
</feature>